<keyword evidence="3" id="KW-1185">Reference proteome</keyword>
<organism evidence="2 3">
    <name type="scientific">Bacillus thermotolerans</name>
    <name type="common">Quasibacillus thermotolerans</name>
    <dbReference type="NCBI Taxonomy" id="1221996"/>
    <lineage>
        <taxon>Bacteria</taxon>
        <taxon>Bacillati</taxon>
        <taxon>Bacillota</taxon>
        <taxon>Bacilli</taxon>
        <taxon>Bacillales</taxon>
        <taxon>Bacillaceae</taxon>
        <taxon>Bacillus</taxon>
    </lineage>
</organism>
<evidence type="ECO:0000256" key="1">
    <source>
        <dbReference type="SAM" id="Phobius"/>
    </source>
</evidence>
<evidence type="ECO:0000313" key="3">
    <source>
        <dbReference type="Proteomes" id="UP000031563"/>
    </source>
</evidence>
<keyword evidence="1" id="KW-0812">Transmembrane</keyword>
<protein>
    <submittedName>
        <fullName evidence="2">Uncharacterized protein</fullName>
    </submittedName>
</protein>
<keyword evidence="1" id="KW-1133">Transmembrane helix</keyword>
<dbReference type="Proteomes" id="UP000031563">
    <property type="component" value="Unassembled WGS sequence"/>
</dbReference>
<name>A0A0F5HM23_BACTR</name>
<sequence>MKRSHLHVAILCVILAVNVVLTQLVVHQYFFQNYAAVLIYGGFNLLLFPVAVFVYKHDRRQRGVNTHE</sequence>
<dbReference type="RefSeq" id="WP_039235498.1">
    <property type="nucleotide sequence ID" value="NZ_JWIQ02000039.1"/>
</dbReference>
<dbReference type="OrthoDB" id="2664144at2"/>
<accession>A0A0F5HM23</accession>
<comment type="caution">
    <text evidence="2">The sequence shown here is derived from an EMBL/GenBank/DDBJ whole genome shotgun (WGS) entry which is preliminary data.</text>
</comment>
<evidence type="ECO:0000313" key="2">
    <source>
        <dbReference type="EMBL" id="KKB34341.1"/>
    </source>
</evidence>
<feature type="transmembrane region" description="Helical" evidence="1">
    <location>
        <begin position="32"/>
        <end position="55"/>
    </location>
</feature>
<gene>
    <name evidence="2" type="ORF">QY95_03952</name>
</gene>
<proteinExistence type="predicted"/>
<keyword evidence="1" id="KW-0472">Membrane</keyword>
<reference evidence="2" key="1">
    <citation type="submission" date="2015-02" db="EMBL/GenBank/DDBJ databases">
        <title>Genome Assembly of Bacillaceae bacterium MTCC 8252.</title>
        <authorList>
            <person name="Verma A."/>
            <person name="Khatri I."/>
            <person name="Mual P."/>
            <person name="Subramanian S."/>
            <person name="Krishnamurthi S."/>
        </authorList>
    </citation>
    <scope>NUCLEOTIDE SEQUENCE [LARGE SCALE GENOMIC DNA]</scope>
    <source>
        <strain evidence="2">MTCC 8252</strain>
    </source>
</reference>
<dbReference type="AlphaFoldDB" id="A0A0F5HM23"/>
<dbReference type="STRING" id="1221996.QY95_03952"/>
<dbReference type="EMBL" id="JWIR02000086">
    <property type="protein sequence ID" value="KKB34341.1"/>
    <property type="molecule type" value="Genomic_DNA"/>
</dbReference>